<accession>A0AAD1KPF9</accession>
<name>A0AAD1KPF9_9ACTN</name>
<dbReference type="EMBL" id="AP024747">
    <property type="protein sequence ID" value="BCY25633.1"/>
    <property type="molecule type" value="Genomic_DNA"/>
</dbReference>
<dbReference type="Proteomes" id="UP000825072">
    <property type="component" value="Chromosome 1"/>
</dbReference>
<proteinExistence type="predicted"/>
<dbReference type="AlphaFoldDB" id="A0AAD1KPF9"/>
<evidence type="ECO:0000313" key="1">
    <source>
        <dbReference type="EMBL" id="BCY25633.1"/>
    </source>
</evidence>
<sequence>MDNGAVQVGLDMVLNVVVIPGIEAHPHGRRPLWDGFGAGSLGVVFAEGL</sequence>
<reference evidence="1" key="1">
    <citation type="submission" date="2021-06" db="EMBL/GenBank/DDBJ databases">
        <title>Genome sequence of Cutibacterium modestum strain KB17-24694.</title>
        <authorList>
            <person name="Dekio I."/>
            <person name="Asahina A."/>
            <person name="Nishida M."/>
        </authorList>
    </citation>
    <scope>NUCLEOTIDE SEQUENCE</scope>
    <source>
        <strain evidence="1">KB17-24694</strain>
    </source>
</reference>
<evidence type="ECO:0000313" key="2">
    <source>
        <dbReference type="Proteomes" id="UP000825072"/>
    </source>
</evidence>
<protein>
    <submittedName>
        <fullName evidence="1">Uncharacterized protein</fullName>
    </submittedName>
</protein>
<organism evidence="1 2">
    <name type="scientific">Cutibacterium modestum</name>
    <dbReference type="NCBI Taxonomy" id="2559073"/>
    <lineage>
        <taxon>Bacteria</taxon>
        <taxon>Bacillati</taxon>
        <taxon>Actinomycetota</taxon>
        <taxon>Actinomycetes</taxon>
        <taxon>Propionibacteriales</taxon>
        <taxon>Propionibacteriaceae</taxon>
        <taxon>Cutibacterium</taxon>
    </lineage>
</organism>
<gene>
    <name evidence="1" type="ORF">KB1_16230</name>
</gene>